<reference evidence="3 5" key="1">
    <citation type="submission" date="2020-06" db="EMBL/GenBank/DDBJ databases">
        <title>Description of novel acetic acid bacteria.</title>
        <authorList>
            <person name="Sombolestani A."/>
        </authorList>
    </citation>
    <scope>NUCLEOTIDE SEQUENCE [LARGE SCALE GENOMIC DNA]</scope>
    <source>
        <strain evidence="3 5">LMG 26838</strain>
    </source>
</reference>
<comment type="caution">
    <text evidence="2">The sequence shown here is derived from an EMBL/GenBank/DDBJ whole genome shotgun (WGS) entry which is preliminary data.</text>
</comment>
<gene>
    <name evidence="2" type="ORF">FHR90_003223</name>
    <name evidence="3" type="ORF">HUK83_12895</name>
</gene>
<protein>
    <recommendedName>
        <fullName evidence="1">Plasmid replication protein C C-terminal domain-containing protein</fullName>
    </recommendedName>
</protein>
<evidence type="ECO:0000313" key="2">
    <source>
        <dbReference type="EMBL" id="MBB3175368.1"/>
    </source>
</evidence>
<evidence type="ECO:0000313" key="4">
    <source>
        <dbReference type="Proteomes" id="UP000557688"/>
    </source>
</evidence>
<evidence type="ECO:0000259" key="1">
    <source>
        <dbReference type="Pfam" id="PF11800"/>
    </source>
</evidence>
<proteinExistence type="predicted"/>
<evidence type="ECO:0000313" key="5">
    <source>
        <dbReference type="Proteomes" id="UP000565205"/>
    </source>
</evidence>
<dbReference type="Proteomes" id="UP000557688">
    <property type="component" value="Unassembled WGS sequence"/>
</dbReference>
<organism evidence="2 4">
    <name type="scientific">Endobacter medicaginis</name>
    <dbReference type="NCBI Taxonomy" id="1181271"/>
    <lineage>
        <taxon>Bacteria</taxon>
        <taxon>Pseudomonadati</taxon>
        <taxon>Pseudomonadota</taxon>
        <taxon>Alphaproteobacteria</taxon>
        <taxon>Acetobacterales</taxon>
        <taxon>Acetobacteraceae</taxon>
        <taxon>Endobacter</taxon>
    </lineage>
</organism>
<sequence length="142" mass="14593">MSGSRPGGSPRAAPSDAAAAEVGPIGGFPTTPAFLLRIAPAFRSWVTSARPGPAEIVEAAYYVAGEMGISRHAWETACGLLGRWTAAVAVAVIANRHAAGLVRSPGGYLRGMLEQHRSGGLRLDRSLFGIADTLPGSQSKPG</sequence>
<evidence type="ECO:0000313" key="3">
    <source>
        <dbReference type="EMBL" id="NVN31227.1"/>
    </source>
</evidence>
<name>A0A839UYD8_9PROT</name>
<dbReference type="InterPro" id="IPR021760">
    <property type="entry name" value="RepC_C"/>
</dbReference>
<dbReference type="EMBL" id="JABXXQ010000316">
    <property type="protein sequence ID" value="NVN31227.1"/>
    <property type="molecule type" value="Genomic_DNA"/>
</dbReference>
<dbReference type="Proteomes" id="UP000565205">
    <property type="component" value="Unassembled WGS sequence"/>
</dbReference>
<dbReference type="AlphaFoldDB" id="A0A839UYD8"/>
<keyword evidence="4" id="KW-1185">Reference proteome</keyword>
<reference evidence="2 4" key="2">
    <citation type="submission" date="2020-08" db="EMBL/GenBank/DDBJ databases">
        <title>Genomic Encyclopedia of Type Strains, Phase III (KMG-III): the genomes of soil and plant-associated and newly described type strains.</title>
        <authorList>
            <person name="Whitman W."/>
        </authorList>
    </citation>
    <scope>NUCLEOTIDE SEQUENCE [LARGE SCALE GENOMIC DNA]</scope>
    <source>
        <strain evidence="2 4">CECT 8088</strain>
    </source>
</reference>
<accession>A0A839UYD8</accession>
<dbReference type="Pfam" id="PF11800">
    <property type="entry name" value="RP-C_C"/>
    <property type="match status" value="1"/>
</dbReference>
<feature type="domain" description="Plasmid replication protein C C-terminal" evidence="1">
    <location>
        <begin position="33"/>
        <end position="131"/>
    </location>
</feature>
<dbReference type="RefSeq" id="WP_176625393.1">
    <property type="nucleotide sequence ID" value="NZ_JABXXQ010000316.1"/>
</dbReference>
<dbReference type="EMBL" id="JACHXV010000028">
    <property type="protein sequence ID" value="MBB3175368.1"/>
    <property type="molecule type" value="Genomic_DNA"/>
</dbReference>